<dbReference type="InterPro" id="IPR039424">
    <property type="entry name" value="SBP_5"/>
</dbReference>
<feature type="domain" description="Solute-binding protein family 5" evidence="6">
    <location>
        <begin position="77"/>
        <end position="445"/>
    </location>
</feature>
<dbReference type="InterPro" id="IPR030678">
    <property type="entry name" value="Peptide/Ni-bd"/>
</dbReference>
<comment type="similarity">
    <text evidence="2">Belongs to the bacterial solute-binding protein 5 family.</text>
</comment>
<dbReference type="GO" id="GO:1904680">
    <property type="term" value="F:peptide transmembrane transporter activity"/>
    <property type="evidence" value="ECO:0007669"/>
    <property type="project" value="TreeGrafter"/>
</dbReference>
<reference evidence="8" key="1">
    <citation type="submission" date="2014-08" db="EMBL/GenBank/DDBJ databases">
        <authorList>
            <person name="Moulin L."/>
        </authorList>
    </citation>
    <scope>NUCLEOTIDE SEQUENCE [LARGE SCALE GENOMIC DNA]</scope>
</reference>
<evidence type="ECO:0000256" key="4">
    <source>
        <dbReference type="ARBA" id="ARBA00022729"/>
    </source>
</evidence>
<dbReference type="Gene3D" id="3.40.190.10">
    <property type="entry name" value="Periplasmic binding protein-like II"/>
    <property type="match status" value="1"/>
</dbReference>
<feature type="signal peptide" evidence="5">
    <location>
        <begin position="1"/>
        <end position="29"/>
    </location>
</feature>
<dbReference type="GO" id="GO:0015833">
    <property type="term" value="P:peptide transport"/>
    <property type="evidence" value="ECO:0007669"/>
    <property type="project" value="TreeGrafter"/>
</dbReference>
<keyword evidence="4 5" id="KW-0732">Signal</keyword>
<feature type="chain" id="PRO_5001854461" evidence="5">
    <location>
        <begin position="30"/>
        <end position="536"/>
    </location>
</feature>
<dbReference type="PIRSF" id="PIRSF002741">
    <property type="entry name" value="MppA"/>
    <property type="match status" value="1"/>
</dbReference>
<evidence type="ECO:0000256" key="3">
    <source>
        <dbReference type="ARBA" id="ARBA00022448"/>
    </source>
</evidence>
<evidence type="ECO:0000313" key="8">
    <source>
        <dbReference type="Proteomes" id="UP000045285"/>
    </source>
</evidence>
<dbReference type="Proteomes" id="UP000045285">
    <property type="component" value="Unassembled WGS sequence"/>
</dbReference>
<protein>
    <submittedName>
        <fullName evidence="7">Extracellular solute-binding protein family 5</fullName>
    </submittedName>
</protein>
<gene>
    <name evidence="7" type="ORF">MPL3356_300080</name>
</gene>
<proteinExistence type="inferred from homology"/>
<dbReference type="STRING" id="69974.MPLDJ20_70171"/>
<accession>A0A090DSF1</accession>
<keyword evidence="8" id="KW-1185">Reference proteome</keyword>
<comment type="subcellular location">
    <subcellularLocation>
        <location evidence="1">Periplasm</location>
    </subcellularLocation>
</comment>
<sequence>MRLGNFNHIARHWKGLAAATMLAGMAATAAPAEAKTLVIARDMDINSLDIDRSWCDTCMIYNAAVYDGLLALDKDNKLVPVIAESWTVNDDQTVFTFKLNPKATFSDGSKVEAKDVKWSWERLKNIKGSPSDLASTISSIETPDAETVVVKTAEPNSELLNVLAASYFGVINSDVAQAEGKATAAADAAQSDPAEPWFLAHSAGAGPFVLDTYQPGAELRLKRNEKYWREPAKVDEIVIRQVGDAVAQAQLLQSGQADVAMNIDPETAKTLTGPNVKTESAPSNNFVYIAISPGAVANPFPMTADIREAISLAVDRKSLVDFTLGEGNGRLISVPFPLDFPGGAGHSIPEFDQAKAKELLAKAGHADGFTLEATYPKLNVYGVDFTLAMQKIQQDLAAVNIKLDLKPVEFPNWREAANKDHIPLTFVFFAPDFYGTSQYVNYFGLAPDSTWAKRAGAATDPSFVINDTKPMLAEALKSAPDKAAKIYFDIGEKIKAQNVIIPMISPNTILAYGSKVHGVRNSPSSNVPLYEISLDD</sequence>
<dbReference type="Gene3D" id="3.10.105.10">
    <property type="entry name" value="Dipeptide-binding Protein, Domain 3"/>
    <property type="match status" value="1"/>
</dbReference>
<dbReference type="EMBL" id="CCMZ01000024">
    <property type="protein sequence ID" value="CDX19694.1"/>
    <property type="molecule type" value="Genomic_DNA"/>
</dbReference>
<dbReference type="AlphaFoldDB" id="A0A090DSF1"/>
<dbReference type="GO" id="GO:0043190">
    <property type="term" value="C:ATP-binding cassette (ABC) transporter complex"/>
    <property type="evidence" value="ECO:0007669"/>
    <property type="project" value="InterPro"/>
</dbReference>
<organism evidence="7 8">
    <name type="scientific">Mesorhizobium plurifarium</name>
    <dbReference type="NCBI Taxonomy" id="69974"/>
    <lineage>
        <taxon>Bacteria</taxon>
        <taxon>Pseudomonadati</taxon>
        <taxon>Pseudomonadota</taxon>
        <taxon>Alphaproteobacteria</taxon>
        <taxon>Hyphomicrobiales</taxon>
        <taxon>Phyllobacteriaceae</taxon>
        <taxon>Mesorhizobium</taxon>
    </lineage>
</organism>
<name>A0A090DSF1_MESPL</name>
<dbReference type="PANTHER" id="PTHR30290">
    <property type="entry name" value="PERIPLASMIC BINDING COMPONENT OF ABC TRANSPORTER"/>
    <property type="match status" value="1"/>
</dbReference>
<dbReference type="CDD" id="cd08512">
    <property type="entry name" value="PBP2_NikA_DppA_OppA_like_7"/>
    <property type="match status" value="1"/>
</dbReference>
<dbReference type="Pfam" id="PF00496">
    <property type="entry name" value="SBP_bac_5"/>
    <property type="match status" value="1"/>
</dbReference>
<evidence type="ECO:0000256" key="2">
    <source>
        <dbReference type="ARBA" id="ARBA00005695"/>
    </source>
</evidence>
<dbReference type="PANTHER" id="PTHR30290:SF10">
    <property type="entry name" value="PERIPLASMIC OLIGOPEPTIDE-BINDING PROTEIN-RELATED"/>
    <property type="match status" value="1"/>
</dbReference>
<evidence type="ECO:0000256" key="5">
    <source>
        <dbReference type="SAM" id="SignalP"/>
    </source>
</evidence>
<dbReference type="SUPFAM" id="SSF53850">
    <property type="entry name" value="Periplasmic binding protein-like II"/>
    <property type="match status" value="1"/>
</dbReference>
<dbReference type="GO" id="GO:0030288">
    <property type="term" value="C:outer membrane-bounded periplasmic space"/>
    <property type="evidence" value="ECO:0007669"/>
    <property type="project" value="UniProtKB-ARBA"/>
</dbReference>
<evidence type="ECO:0000259" key="6">
    <source>
        <dbReference type="Pfam" id="PF00496"/>
    </source>
</evidence>
<evidence type="ECO:0000256" key="1">
    <source>
        <dbReference type="ARBA" id="ARBA00004418"/>
    </source>
</evidence>
<keyword evidence="3" id="KW-0813">Transport</keyword>
<evidence type="ECO:0000313" key="7">
    <source>
        <dbReference type="EMBL" id="CDX19694.1"/>
    </source>
</evidence>
<dbReference type="InterPro" id="IPR000914">
    <property type="entry name" value="SBP_5_dom"/>
</dbReference>